<accession>A0AB37U7B5</accession>
<organism evidence="4 5">
    <name type="scientific">Chroococcidiopsis cubana SAG 39.79</name>
    <dbReference type="NCBI Taxonomy" id="388085"/>
    <lineage>
        <taxon>Bacteria</taxon>
        <taxon>Bacillati</taxon>
        <taxon>Cyanobacteriota</taxon>
        <taxon>Cyanophyceae</taxon>
        <taxon>Chroococcidiopsidales</taxon>
        <taxon>Chroococcidiopsidaceae</taxon>
        <taxon>Chroococcidiopsis</taxon>
    </lineage>
</organism>
<sequence length="290" mass="32051">MSDSTYIFANSQPEKKVESKTVEPQEFKLTETELKELARLQAIERVFDPASRQRIQATGISPNWCCLEVGAGAGSIARWMAEIVGENGKVVAVDLNTRFVAKSKRANIEIIESDIRHLALESQSFDLIHTRYVLIHVPEFQVALAKMLDLLKPGGWIVIEEPDFSAARAIAGNEAACQSMNRVNEAIAQMFASRGMDYAFGVKLPTIFQQLNLQELSVENDTPLAPGGSGIATVMKMSAERLTDKYIATGKATQQDIERYCQIAENPQSWAIYYSTIGATARKSKSKVKS</sequence>
<keyword evidence="1" id="KW-0808">Transferase</keyword>
<evidence type="ECO:0000259" key="3">
    <source>
        <dbReference type="Pfam" id="PF08241"/>
    </source>
</evidence>
<dbReference type="InterPro" id="IPR029063">
    <property type="entry name" value="SAM-dependent_MTases_sf"/>
</dbReference>
<dbReference type="InterPro" id="IPR013216">
    <property type="entry name" value="Methyltransf_11"/>
</dbReference>
<evidence type="ECO:0000313" key="4">
    <source>
        <dbReference type="EMBL" id="RUS93259.1"/>
    </source>
</evidence>
<dbReference type="Proteomes" id="UP000282574">
    <property type="component" value="Unassembled WGS sequence"/>
</dbReference>
<feature type="region of interest" description="Disordered" evidence="2">
    <location>
        <begin position="1"/>
        <end position="21"/>
    </location>
</feature>
<dbReference type="PANTHER" id="PTHR43861">
    <property type="entry name" value="TRANS-ACONITATE 2-METHYLTRANSFERASE-RELATED"/>
    <property type="match status" value="1"/>
</dbReference>
<feature type="domain" description="Methyltransferase type 11" evidence="3">
    <location>
        <begin position="67"/>
        <end position="159"/>
    </location>
</feature>
<evidence type="ECO:0000313" key="5">
    <source>
        <dbReference type="Proteomes" id="UP000282574"/>
    </source>
</evidence>
<dbReference type="AlphaFoldDB" id="A0AB37U7B5"/>
<dbReference type="SUPFAM" id="SSF53335">
    <property type="entry name" value="S-adenosyl-L-methionine-dependent methyltransferases"/>
    <property type="match status" value="1"/>
</dbReference>
<proteinExistence type="predicted"/>
<gene>
    <name evidence="4" type="ORF">DSM107010_72710</name>
</gene>
<dbReference type="EMBL" id="RSCK01000234">
    <property type="protein sequence ID" value="RUS93259.1"/>
    <property type="molecule type" value="Genomic_DNA"/>
</dbReference>
<comment type="caution">
    <text evidence="4">The sequence shown here is derived from an EMBL/GenBank/DDBJ whole genome shotgun (WGS) entry which is preliminary data.</text>
</comment>
<keyword evidence="5" id="KW-1185">Reference proteome</keyword>
<evidence type="ECO:0000256" key="1">
    <source>
        <dbReference type="ARBA" id="ARBA00022679"/>
    </source>
</evidence>
<protein>
    <recommendedName>
        <fullName evidence="3">Methyltransferase type 11 domain-containing protein</fullName>
    </recommendedName>
</protein>
<dbReference type="PANTHER" id="PTHR43861:SF3">
    <property type="entry name" value="PUTATIVE (AFU_ORTHOLOGUE AFUA_2G14390)-RELATED"/>
    <property type="match status" value="1"/>
</dbReference>
<name>A0AB37U7B5_9CYAN</name>
<dbReference type="CDD" id="cd02440">
    <property type="entry name" value="AdoMet_MTases"/>
    <property type="match status" value="1"/>
</dbReference>
<reference evidence="4 5" key="1">
    <citation type="journal article" date="2019" name="Genome Biol. Evol.">
        <title>Day and night: Metabolic profiles and evolutionary relationships of six axenic non-marine cyanobacteria.</title>
        <authorList>
            <person name="Will S.E."/>
            <person name="Henke P."/>
            <person name="Boedeker C."/>
            <person name="Huang S."/>
            <person name="Brinkmann H."/>
            <person name="Rohde M."/>
            <person name="Jarek M."/>
            <person name="Friedl T."/>
            <person name="Seufert S."/>
            <person name="Schumacher M."/>
            <person name="Overmann J."/>
            <person name="Neumann-Schaal M."/>
            <person name="Petersen J."/>
        </authorList>
    </citation>
    <scope>NUCLEOTIDE SEQUENCE [LARGE SCALE GENOMIC DNA]</scope>
    <source>
        <strain evidence="4 5">SAG 39.79</strain>
    </source>
</reference>
<feature type="compositionally biased region" description="Polar residues" evidence="2">
    <location>
        <begin position="1"/>
        <end position="12"/>
    </location>
</feature>
<dbReference type="GO" id="GO:0008757">
    <property type="term" value="F:S-adenosylmethionine-dependent methyltransferase activity"/>
    <property type="evidence" value="ECO:0007669"/>
    <property type="project" value="InterPro"/>
</dbReference>
<evidence type="ECO:0000256" key="2">
    <source>
        <dbReference type="SAM" id="MobiDB-lite"/>
    </source>
</evidence>
<dbReference type="Gene3D" id="3.40.50.150">
    <property type="entry name" value="Vaccinia Virus protein VP39"/>
    <property type="match status" value="1"/>
</dbReference>
<dbReference type="RefSeq" id="WP_127025393.1">
    <property type="nucleotide sequence ID" value="NZ_JAVKZF010000002.1"/>
</dbReference>
<dbReference type="Pfam" id="PF08241">
    <property type="entry name" value="Methyltransf_11"/>
    <property type="match status" value="1"/>
</dbReference>